<organism evidence="2 3">
    <name type="scientific">Ambispora gerdemannii</name>
    <dbReference type="NCBI Taxonomy" id="144530"/>
    <lineage>
        <taxon>Eukaryota</taxon>
        <taxon>Fungi</taxon>
        <taxon>Fungi incertae sedis</taxon>
        <taxon>Mucoromycota</taxon>
        <taxon>Glomeromycotina</taxon>
        <taxon>Glomeromycetes</taxon>
        <taxon>Archaeosporales</taxon>
        <taxon>Ambisporaceae</taxon>
        <taxon>Ambispora</taxon>
    </lineage>
</organism>
<accession>A0A9N9BX51</accession>
<evidence type="ECO:0000313" key="3">
    <source>
        <dbReference type="Proteomes" id="UP000789831"/>
    </source>
</evidence>
<feature type="compositionally biased region" description="Low complexity" evidence="1">
    <location>
        <begin position="44"/>
        <end position="60"/>
    </location>
</feature>
<dbReference type="AlphaFoldDB" id="A0A9N9BX51"/>
<evidence type="ECO:0000256" key="1">
    <source>
        <dbReference type="SAM" id="MobiDB-lite"/>
    </source>
</evidence>
<dbReference type="EMBL" id="CAJVPL010001647">
    <property type="protein sequence ID" value="CAG8581348.1"/>
    <property type="molecule type" value="Genomic_DNA"/>
</dbReference>
<protein>
    <submittedName>
        <fullName evidence="2">6957_t:CDS:1</fullName>
    </submittedName>
</protein>
<proteinExistence type="predicted"/>
<comment type="caution">
    <text evidence="2">The sequence shown here is derived from an EMBL/GenBank/DDBJ whole genome shotgun (WGS) entry which is preliminary data.</text>
</comment>
<keyword evidence="3" id="KW-1185">Reference proteome</keyword>
<sequence length="272" mass="30599">MNPNYNNSFSSQSIVVQPRVTIEKNGKLTTVTSQSLPLRSSRLQLFPPQPSQSQHYPQSSNASESLFSHNAASSSTNFDSQLQFTQSSNVSGTLFSHNTPSSSTNFKTVLNTNQEISGIINQKSYDFIIDAYNNNNINYKPILFNILASMKTLMPNFFVSLSLNVSRNKASGQETEFILSSRPAPSIKAGTKLRHNVTLEPNQMVHRSLFNSLKINHLNHGFSLLSDMTNGQKIPLKDITPFREAIESNNKYYTTYGYFFTKIDYSEISRKL</sequence>
<feature type="region of interest" description="Disordered" evidence="1">
    <location>
        <begin position="44"/>
        <end position="66"/>
    </location>
</feature>
<evidence type="ECO:0000313" key="2">
    <source>
        <dbReference type="EMBL" id="CAG8581348.1"/>
    </source>
</evidence>
<gene>
    <name evidence="2" type="ORF">AGERDE_LOCUS8138</name>
</gene>
<dbReference type="Proteomes" id="UP000789831">
    <property type="component" value="Unassembled WGS sequence"/>
</dbReference>
<name>A0A9N9BX51_9GLOM</name>
<reference evidence="2" key="1">
    <citation type="submission" date="2021-06" db="EMBL/GenBank/DDBJ databases">
        <authorList>
            <person name="Kallberg Y."/>
            <person name="Tangrot J."/>
            <person name="Rosling A."/>
        </authorList>
    </citation>
    <scope>NUCLEOTIDE SEQUENCE</scope>
    <source>
        <strain evidence="2">MT106</strain>
    </source>
</reference>